<dbReference type="AlphaFoldDB" id="A0A1E1LQ22"/>
<protein>
    <recommendedName>
        <fullName evidence="4">AA1-like domain-containing protein</fullName>
    </recommendedName>
</protein>
<evidence type="ECO:0000313" key="2">
    <source>
        <dbReference type="EMBL" id="CZT12556.1"/>
    </source>
</evidence>
<dbReference type="InParanoid" id="A0A1E1LQ22"/>
<dbReference type="EMBL" id="FJUW01000073">
    <property type="protein sequence ID" value="CZT12556.1"/>
    <property type="molecule type" value="Genomic_DNA"/>
</dbReference>
<reference evidence="3" key="1">
    <citation type="submission" date="2016-03" db="EMBL/GenBank/DDBJ databases">
        <authorList>
            <person name="Ploux O."/>
        </authorList>
    </citation>
    <scope>NUCLEOTIDE SEQUENCE [LARGE SCALE GENOMIC DNA]</scope>
    <source>
        <strain evidence="3">UK7</strain>
    </source>
</reference>
<dbReference type="Proteomes" id="UP000178129">
    <property type="component" value="Unassembled WGS sequence"/>
</dbReference>
<name>A0A1E1LQ22_9HELO</name>
<evidence type="ECO:0000256" key="1">
    <source>
        <dbReference type="SAM" id="SignalP"/>
    </source>
</evidence>
<gene>
    <name evidence="2" type="ORF">RCO7_11467</name>
</gene>
<accession>A0A1E1LQ22</accession>
<organism evidence="2 3">
    <name type="scientific">Rhynchosporium graminicola</name>
    <dbReference type="NCBI Taxonomy" id="2792576"/>
    <lineage>
        <taxon>Eukaryota</taxon>
        <taxon>Fungi</taxon>
        <taxon>Dikarya</taxon>
        <taxon>Ascomycota</taxon>
        <taxon>Pezizomycotina</taxon>
        <taxon>Leotiomycetes</taxon>
        <taxon>Helotiales</taxon>
        <taxon>Ploettnerulaceae</taxon>
        <taxon>Rhynchosporium</taxon>
    </lineage>
</organism>
<feature type="signal peptide" evidence="1">
    <location>
        <begin position="1"/>
        <end position="20"/>
    </location>
</feature>
<proteinExistence type="predicted"/>
<keyword evidence="1" id="KW-0732">Signal</keyword>
<keyword evidence="3" id="KW-1185">Reference proteome</keyword>
<comment type="caution">
    <text evidence="2">The sequence shown here is derived from an EMBL/GenBank/DDBJ whole genome shotgun (WGS) entry which is preliminary data.</text>
</comment>
<sequence>MFFSRSLALTAAVLASHAIAQECESAKKLCYNAPDSTPQNVTVEDIKSVAQYLRSYGLETKAGRQFTMTAEAAPDCSEWTLFNNGTVIALAQHINSKVDSSVFYTDIANTIDGGFEATQEKQKASLLGCGTTGGSMGVVYNASAEQYHTTAYFATGYTPAGIMIKIVHS</sequence>
<feature type="chain" id="PRO_5009447416" description="AA1-like domain-containing protein" evidence="1">
    <location>
        <begin position="21"/>
        <end position="169"/>
    </location>
</feature>
<evidence type="ECO:0008006" key="4">
    <source>
        <dbReference type="Google" id="ProtNLM"/>
    </source>
</evidence>
<evidence type="ECO:0000313" key="3">
    <source>
        <dbReference type="Proteomes" id="UP000178129"/>
    </source>
</evidence>